<dbReference type="HOGENOM" id="CLU_732550_0_0_1"/>
<accession>F0W0T7</accession>
<keyword evidence="1" id="KW-0677">Repeat</keyword>
<keyword evidence="2 3" id="KW-0040">ANK repeat</keyword>
<dbReference type="PROSITE" id="PS50088">
    <property type="entry name" value="ANK_REPEAT"/>
    <property type="match status" value="3"/>
</dbReference>
<evidence type="ECO:0000256" key="2">
    <source>
        <dbReference type="ARBA" id="ARBA00023043"/>
    </source>
</evidence>
<dbReference type="Pfam" id="PF12796">
    <property type="entry name" value="Ank_2"/>
    <property type="match status" value="1"/>
</dbReference>
<dbReference type="InterPro" id="IPR002110">
    <property type="entry name" value="Ankyrin_rpt"/>
</dbReference>
<feature type="repeat" description="ANK" evidence="3">
    <location>
        <begin position="285"/>
        <end position="310"/>
    </location>
</feature>
<reference evidence="4" key="1">
    <citation type="journal article" date="2011" name="PLoS Biol.">
        <title>Gene gain and loss during evolution of obligate parasitism in the white rust pathogen of Arabidopsis thaliana.</title>
        <authorList>
            <person name="Kemen E."/>
            <person name="Gardiner A."/>
            <person name="Schultz-Larsen T."/>
            <person name="Kemen A.C."/>
            <person name="Balmuth A.L."/>
            <person name="Robert-Seilaniantz A."/>
            <person name="Bailey K."/>
            <person name="Holub E."/>
            <person name="Studholme D.J."/>
            <person name="Maclean D."/>
            <person name="Jones J.D."/>
        </authorList>
    </citation>
    <scope>NUCLEOTIDE SEQUENCE</scope>
</reference>
<proteinExistence type="predicted"/>
<gene>
    <name evidence="4" type="primary">AlNc14C5G722</name>
    <name evidence="4" type="ORF">ALNC14_008040</name>
</gene>
<dbReference type="InterPro" id="IPR036770">
    <property type="entry name" value="Ankyrin_rpt-contain_sf"/>
</dbReference>
<protein>
    <submittedName>
        <fullName evidence="4">Uncharacterized protein AlNc14C5G722</fullName>
    </submittedName>
</protein>
<dbReference type="PANTHER" id="PTHR24171:SF9">
    <property type="entry name" value="ANKYRIN REPEAT DOMAIN-CONTAINING PROTEIN 39"/>
    <property type="match status" value="1"/>
</dbReference>
<dbReference type="Gene3D" id="1.25.40.20">
    <property type="entry name" value="Ankyrin repeat-containing domain"/>
    <property type="match status" value="2"/>
</dbReference>
<feature type="repeat" description="ANK" evidence="3">
    <location>
        <begin position="213"/>
        <end position="245"/>
    </location>
</feature>
<dbReference type="PROSITE" id="PS50297">
    <property type="entry name" value="ANK_REP_REGION"/>
    <property type="match status" value="2"/>
</dbReference>
<organism evidence="4">
    <name type="scientific">Albugo laibachii Nc14</name>
    <dbReference type="NCBI Taxonomy" id="890382"/>
    <lineage>
        <taxon>Eukaryota</taxon>
        <taxon>Sar</taxon>
        <taxon>Stramenopiles</taxon>
        <taxon>Oomycota</taxon>
        <taxon>Peronosporomycetes</taxon>
        <taxon>Albuginales</taxon>
        <taxon>Albuginaceae</taxon>
        <taxon>Albugo</taxon>
    </lineage>
</organism>
<reference evidence="4" key="2">
    <citation type="submission" date="2011-02" db="EMBL/GenBank/DDBJ databases">
        <authorList>
            <person name="MacLean D."/>
        </authorList>
    </citation>
    <scope>NUCLEOTIDE SEQUENCE</scope>
</reference>
<dbReference type="SMART" id="SM00248">
    <property type="entry name" value="ANK"/>
    <property type="match status" value="4"/>
</dbReference>
<sequence length="345" mass="39756">MGRHRIVAGDDSLAVQEFVDVTEQEAENELVDSDVRDTNDLSEDDFPSLIVHKRPEKRCSKDYKGKSIMEWTSIDYAWKDGPVIDTLHFQYVQEEFTRRKFAVGQIRERVLLLSLSPSELRGRRPQTKFFRFKRFLREYFTWLPIPLSSSVTAALDGEILQMKTVLDTHRNQLDARDQYGQLVLNMCIQQQNAPLIQLLIERGANLNLQNRRDQFTPMHTAILMDNKSLVQRLISLGSNVDAKDREGLRPLHWATIRGHLELVAQFISISTTKHDTSFVNEGDCYGWTPLHIACLLGHTEVVEYLISRASAKIDVEDMNGFTPMLFARISGHSSLEMTLKNYMER</sequence>
<dbReference type="SUPFAM" id="SSF48403">
    <property type="entry name" value="Ankyrin repeat"/>
    <property type="match status" value="1"/>
</dbReference>
<evidence type="ECO:0000313" key="4">
    <source>
        <dbReference type="EMBL" id="CCA14661.1"/>
    </source>
</evidence>
<evidence type="ECO:0000256" key="3">
    <source>
        <dbReference type="PROSITE-ProRule" id="PRU00023"/>
    </source>
</evidence>
<name>F0W0T7_9STRA</name>
<evidence type="ECO:0000256" key="1">
    <source>
        <dbReference type="ARBA" id="ARBA00022737"/>
    </source>
</evidence>
<dbReference type="PANTHER" id="PTHR24171">
    <property type="entry name" value="ANKYRIN REPEAT DOMAIN-CONTAINING PROTEIN 39-RELATED"/>
    <property type="match status" value="1"/>
</dbReference>
<dbReference type="EMBL" id="FR824050">
    <property type="protein sequence ID" value="CCA14661.1"/>
    <property type="molecule type" value="Genomic_DNA"/>
</dbReference>
<dbReference type="AlphaFoldDB" id="F0W0T7"/>
<feature type="repeat" description="ANK" evidence="3">
    <location>
        <begin position="179"/>
        <end position="211"/>
    </location>
</feature>